<dbReference type="CDD" id="cd18137">
    <property type="entry name" value="HLD_clamp_pol_III_gamma_tau"/>
    <property type="match status" value="1"/>
</dbReference>
<dbReference type="FunFam" id="3.40.50.300:FF:000014">
    <property type="entry name" value="DNA polymerase III subunit gamma/tau"/>
    <property type="match status" value="1"/>
</dbReference>
<evidence type="ECO:0000313" key="12">
    <source>
        <dbReference type="Proteomes" id="UP000288490"/>
    </source>
</evidence>
<keyword evidence="3" id="KW-0479">Metal-binding</keyword>
<dbReference type="EMBL" id="NGJT01000004">
    <property type="protein sequence ID" value="RST95291.1"/>
    <property type="molecule type" value="Genomic_DNA"/>
</dbReference>
<evidence type="ECO:0000256" key="4">
    <source>
        <dbReference type="ARBA" id="ARBA00022741"/>
    </source>
</evidence>
<keyword evidence="12" id="KW-1185">Reference proteome</keyword>
<dbReference type="Gene3D" id="1.10.8.60">
    <property type="match status" value="1"/>
</dbReference>
<dbReference type="FunFam" id="1.10.8.60:FF:000013">
    <property type="entry name" value="DNA polymerase III subunit gamma/tau"/>
    <property type="match status" value="1"/>
</dbReference>
<dbReference type="InterPro" id="IPR012763">
    <property type="entry name" value="DNA_pol_III_sug/sutau_N"/>
</dbReference>
<evidence type="ECO:0000256" key="3">
    <source>
        <dbReference type="ARBA" id="ARBA00022723"/>
    </source>
</evidence>
<dbReference type="Gene3D" id="3.40.50.300">
    <property type="entry name" value="P-loop containing nucleotide triphosphate hydrolases"/>
    <property type="match status" value="1"/>
</dbReference>
<dbReference type="NCBIfam" id="TIGR02397">
    <property type="entry name" value="dnaX_nterm"/>
    <property type="match status" value="1"/>
</dbReference>
<dbReference type="Pfam" id="PF13177">
    <property type="entry name" value="DNA_pol3_delta2"/>
    <property type="match status" value="1"/>
</dbReference>
<evidence type="ECO:0000259" key="10">
    <source>
        <dbReference type="SMART" id="SM00382"/>
    </source>
</evidence>
<comment type="caution">
    <text evidence="11">The sequence shown here is derived from an EMBL/GenBank/DDBJ whole genome shotgun (WGS) entry which is preliminary data.</text>
</comment>
<evidence type="ECO:0000256" key="9">
    <source>
        <dbReference type="SAM" id="Coils"/>
    </source>
</evidence>
<dbReference type="SUPFAM" id="SSF48019">
    <property type="entry name" value="post-AAA+ oligomerization domain-like"/>
    <property type="match status" value="1"/>
</dbReference>
<dbReference type="InterPro" id="IPR045085">
    <property type="entry name" value="HLD_clamp_pol_III_gamma_tau"/>
</dbReference>
<keyword evidence="6" id="KW-0067">ATP-binding</keyword>
<evidence type="ECO:0000256" key="5">
    <source>
        <dbReference type="ARBA" id="ARBA00022833"/>
    </source>
</evidence>
<dbReference type="InterPro" id="IPR001270">
    <property type="entry name" value="ClpA/B"/>
</dbReference>
<evidence type="ECO:0000256" key="2">
    <source>
        <dbReference type="ARBA" id="ARBA00012417"/>
    </source>
</evidence>
<organism evidence="11 12">
    <name type="scientific">Vagococcus bubulae</name>
    <dbReference type="NCBI Taxonomy" id="1977868"/>
    <lineage>
        <taxon>Bacteria</taxon>
        <taxon>Bacillati</taxon>
        <taxon>Bacillota</taxon>
        <taxon>Bacilli</taxon>
        <taxon>Lactobacillales</taxon>
        <taxon>Enterococcaceae</taxon>
        <taxon>Vagococcus</taxon>
    </lineage>
</organism>
<dbReference type="InterPro" id="IPR003593">
    <property type="entry name" value="AAA+_ATPase"/>
</dbReference>
<dbReference type="Gene3D" id="1.20.272.10">
    <property type="match status" value="1"/>
</dbReference>
<dbReference type="InterPro" id="IPR008921">
    <property type="entry name" value="DNA_pol3_clamp-load_cplx_C"/>
</dbReference>
<dbReference type="PANTHER" id="PTHR11669">
    <property type="entry name" value="REPLICATION FACTOR C / DNA POLYMERASE III GAMMA-TAU SUBUNIT"/>
    <property type="match status" value="1"/>
</dbReference>
<dbReference type="OrthoDB" id="9810148at2"/>
<dbReference type="InterPro" id="IPR050238">
    <property type="entry name" value="DNA_Rep/Repair_Clamp_Loader"/>
</dbReference>
<evidence type="ECO:0000256" key="7">
    <source>
        <dbReference type="ARBA" id="ARBA00022932"/>
    </source>
</evidence>
<dbReference type="GO" id="GO:0046872">
    <property type="term" value="F:metal ion binding"/>
    <property type="evidence" value="ECO:0007669"/>
    <property type="project" value="UniProtKB-KW"/>
</dbReference>
<gene>
    <name evidence="11" type="ORF">CBF36_03390</name>
</gene>
<keyword evidence="7" id="KW-0808">Transferase</keyword>
<protein>
    <recommendedName>
        <fullName evidence="2">DNA-directed DNA polymerase</fullName>
        <ecNumber evidence="2">2.7.7.7</ecNumber>
    </recommendedName>
</protein>
<dbReference type="GO" id="GO:0005524">
    <property type="term" value="F:ATP binding"/>
    <property type="evidence" value="ECO:0007669"/>
    <property type="project" value="UniProtKB-KW"/>
</dbReference>
<dbReference type="PRINTS" id="PR00300">
    <property type="entry name" value="CLPPROTEASEA"/>
</dbReference>
<evidence type="ECO:0000313" key="11">
    <source>
        <dbReference type="EMBL" id="RST95291.1"/>
    </source>
</evidence>
<dbReference type="GO" id="GO:0003677">
    <property type="term" value="F:DNA binding"/>
    <property type="evidence" value="ECO:0007669"/>
    <property type="project" value="InterPro"/>
</dbReference>
<evidence type="ECO:0000256" key="8">
    <source>
        <dbReference type="ARBA" id="ARBA00049244"/>
    </source>
</evidence>
<dbReference type="NCBIfam" id="NF004046">
    <property type="entry name" value="PRK05563.1"/>
    <property type="match status" value="1"/>
</dbReference>
<dbReference type="Pfam" id="PF22608">
    <property type="entry name" value="DNAX_ATPase_lid"/>
    <property type="match status" value="1"/>
</dbReference>
<feature type="coiled-coil region" evidence="9">
    <location>
        <begin position="386"/>
        <end position="413"/>
    </location>
</feature>
<sequence length="574" mass="65167">MAYQALYREWRPQTFDDLVGQGIITQTLKHAIMQQKVSHAYLFTGPRGTGKTSAAKIFAKAINCEHSTNGEPCNECDNCKGITEGRINDVLEIDAASNNGVEEIRDIRDKVKYAPTQVPYKVYIIDEVHMLSTGAFNALLKTLEEPPEHVIFILATTEPHKIPATIISRTQRFDFKRINTRDIEQRLAYILQEKNISFDDKVLKIVARSAEGGMRDALSILDQLISFSDGTLSVADALEVTGSLTSQMMDDYFLACFHSDTQKSLELVDSMLNEGKESNRIVENLLIHCRDILMYQQAPQVVESQLPSISESFKSLSEAIDSRVLYQWIEELNEMQKNMKFTSQPSIYLEVLTIKLSEIMAVRPKKQVNDLPTQSVTPTDIEGKNYQELVQKIQQLEKKLETLQEKGSLQQEKKAKSSSSKAKQPLYKVPTERVYQVLENATKEHLVNVRDVWVDLLQLLSVTQRAMLKACEPVAASETGLVIAFDYDILCQKASNDEELQQAVYNSLNRLIGYTPSLISIPKDSWQELRQQFISQTDRTHDSDENKVEQVEEDVLISEAKKMFGEQNIQIIED</sequence>
<dbReference type="AlphaFoldDB" id="A0A429ZNM6"/>
<dbReference type="PANTHER" id="PTHR11669:SF0">
    <property type="entry name" value="PROTEIN STICHEL-LIKE 2"/>
    <property type="match status" value="1"/>
</dbReference>
<dbReference type="GO" id="GO:0009360">
    <property type="term" value="C:DNA polymerase III complex"/>
    <property type="evidence" value="ECO:0007669"/>
    <property type="project" value="InterPro"/>
</dbReference>
<evidence type="ECO:0000256" key="6">
    <source>
        <dbReference type="ARBA" id="ARBA00022840"/>
    </source>
</evidence>
<accession>A0A429ZNM6</accession>
<proteinExistence type="inferred from homology"/>
<dbReference type="GO" id="GO:0006261">
    <property type="term" value="P:DNA-templated DNA replication"/>
    <property type="evidence" value="ECO:0007669"/>
    <property type="project" value="TreeGrafter"/>
</dbReference>
<keyword evidence="7" id="KW-0239">DNA-directed DNA polymerase</keyword>
<evidence type="ECO:0000256" key="1">
    <source>
        <dbReference type="ARBA" id="ARBA00006360"/>
    </source>
</evidence>
<dbReference type="Proteomes" id="UP000288490">
    <property type="component" value="Unassembled WGS sequence"/>
</dbReference>
<dbReference type="InterPro" id="IPR027417">
    <property type="entry name" value="P-loop_NTPase"/>
</dbReference>
<keyword evidence="9" id="KW-0175">Coiled coil</keyword>
<dbReference type="EC" id="2.7.7.7" evidence="2"/>
<comment type="similarity">
    <text evidence="1">Belongs to the DnaX/STICHEL family.</text>
</comment>
<dbReference type="SUPFAM" id="SSF52540">
    <property type="entry name" value="P-loop containing nucleoside triphosphate hydrolases"/>
    <property type="match status" value="1"/>
</dbReference>
<feature type="domain" description="AAA+ ATPase" evidence="10">
    <location>
        <begin position="37"/>
        <end position="184"/>
    </location>
</feature>
<dbReference type="CDD" id="cd00009">
    <property type="entry name" value="AAA"/>
    <property type="match status" value="1"/>
</dbReference>
<keyword evidence="7" id="KW-0548">Nucleotidyltransferase</keyword>
<dbReference type="GO" id="GO:0003887">
    <property type="term" value="F:DNA-directed DNA polymerase activity"/>
    <property type="evidence" value="ECO:0007669"/>
    <property type="project" value="UniProtKB-KW"/>
</dbReference>
<keyword evidence="5" id="KW-0862">Zinc</keyword>
<reference evidence="11 12" key="1">
    <citation type="submission" date="2017-05" db="EMBL/GenBank/DDBJ databases">
        <title>Vagococcus spp. assemblies.</title>
        <authorList>
            <person name="Gulvik C.A."/>
        </authorList>
    </citation>
    <scope>NUCLEOTIDE SEQUENCE [LARGE SCALE GENOMIC DNA]</scope>
    <source>
        <strain evidence="11 12">SS1994</strain>
    </source>
</reference>
<keyword evidence="4" id="KW-0547">Nucleotide-binding</keyword>
<comment type="catalytic activity">
    <reaction evidence="8">
        <text>DNA(n) + a 2'-deoxyribonucleoside 5'-triphosphate = DNA(n+1) + diphosphate</text>
        <dbReference type="Rhea" id="RHEA:22508"/>
        <dbReference type="Rhea" id="RHEA-COMP:17339"/>
        <dbReference type="Rhea" id="RHEA-COMP:17340"/>
        <dbReference type="ChEBI" id="CHEBI:33019"/>
        <dbReference type="ChEBI" id="CHEBI:61560"/>
        <dbReference type="ChEBI" id="CHEBI:173112"/>
        <dbReference type="EC" id="2.7.7.7"/>
    </reaction>
</comment>
<dbReference type="RefSeq" id="WP_125956637.1">
    <property type="nucleotide sequence ID" value="NZ_JAQEJV010000004.1"/>
</dbReference>
<name>A0A429ZNM6_9ENTE</name>
<dbReference type="SMART" id="SM00382">
    <property type="entry name" value="AAA"/>
    <property type="match status" value="1"/>
</dbReference>